<evidence type="ECO:0000313" key="3">
    <source>
        <dbReference type="Proteomes" id="UP000184330"/>
    </source>
</evidence>
<dbReference type="Proteomes" id="UP000184330">
    <property type="component" value="Unassembled WGS sequence"/>
</dbReference>
<dbReference type="EMBL" id="FJOG01000065">
    <property type="protein sequence ID" value="CZR69093.1"/>
    <property type="molecule type" value="Genomic_DNA"/>
</dbReference>
<keyword evidence="3" id="KW-1185">Reference proteome</keyword>
<proteinExistence type="predicted"/>
<feature type="region of interest" description="Disordered" evidence="1">
    <location>
        <begin position="178"/>
        <end position="214"/>
    </location>
</feature>
<gene>
    <name evidence="2" type="ORF">PAC_18994</name>
</gene>
<evidence type="ECO:0000313" key="2">
    <source>
        <dbReference type="EMBL" id="CZR69093.1"/>
    </source>
</evidence>
<feature type="compositionally biased region" description="Polar residues" evidence="1">
    <location>
        <begin position="178"/>
        <end position="205"/>
    </location>
</feature>
<feature type="compositionally biased region" description="Low complexity" evidence="1">
    <location>
        <begin position="17"/>
        <end position="31"/>
    </location>
</feature>
<evidence type="ECO:0000256" key="1">
    <source>
        <dbReference type="SAM" id="MobiDB-lite"/>
    </source>
</evidence>
<reference evidence="2 3" key="1">
    <citation type="submission" date="2016-03" db="EMBL/GenBank/DDBJ databases">
        <authorList>
            <person name="Ploux O."/>
        </authorList>
    </citation>
    <scope>NUCLEOTIDE SEQUENCE [LARGE SCALE GENOMIC DNA]</scope>
    <source>
        <strain evidence="2 3">UAMH 11012</strain>
    </source>
</reference>
<feature type="compositionally biased region" description="Acidic residues" evidence="1">
    <location>
        <begin position="355"/>
        <end position="366"/>
    </location>
</feature>
<dbReference type="OrthoDB" id="10612024at2759"/>
<feature type="region of interest" description="Disordered" evidence="1">
    <location>
        <begin position="1"/>
        <end position="48"/>
    </location>
</feature>
<accession>A0A1L7XVN0</accession>
<sequence length="386" mass="41798">MPSLVIPRSRSASVVDSHSPSAAVRSSSAPVETSLFRAPPPPPAPPRALSALLELIPLNDPSSLPLPIATSSQSSITQDNTFHLTPLTPRAVSAPVDGSLLCAPSSSSSSLTLSATTQSTKTSLSSMVEISDTPYQSPSSNQKVYDPYGLVFPRDLAVQSRAHQRPVQMSFTGCEQHSQYPGFQSGLPSPQYQSEYNSPSPQQFGSPELKNEHDNNDVAFKSLSIHCDQVEKALDQARQSERAKDVELSAEKLRRSQAERDGAFFNQQMLAAQGKEAAIQREVNGLKHTIAKKDKELKKKQTEIDTLKDCKKKYNSLKRKAATLGKSLLSVTGDDDREAAEEAPAPKRVKRSPSEEPESEEPESEDQGGPAKEVGKPTQPSIIISD</sequence>
<dbReference type="AlphaFoldDB" id="A0A1L7XVN0"/>
<organism evidence="2 3">
    <name type="scientific">Phialocephala subalpina</name>
    <dbReference type="NCBI Taxonomy" id="576137"/>
    <lineage>
        <taxon>Eukaryota</taxon>
        <taxon>Fungi</taxon>
        <taxon>Dikarya</taxon>
        <taxon>Ascomycota</taxon>
        <taxon>Pezizomycotina</taxon>
        <taxon>Leotiomycetes</taxon>
        <taxon>Helotiales</taxon>
        <taxon>Mollisiaceae</taxon>
        <taxon>Phialocephala</taxon>
        <taxon>Phialocephala fortinii species complex</taxon>
    </lineage>
</organism>
<protein>
    <submittedName>
        <fullName evidence="2">Uncharacterized protein</fullName>
    </submittedName>
</protein>
<feature type="region of interest" description="Disordered" evidence="1">
    <location>
        <begin position="324"/>
        <end position="386"/>
    </location>
</feature>
<name>A0A1L7XVN0_9HELO</name>